<evidence type="ECO:0000256" key="3">
    <source>
        <dbReference type="ARBA" id="ARBA00015522"/>
    </source>
</evidence>
<dbReference type="Pfam" id="PF09420">
    <property type="entry name" value="Nop16"/>
    <property type="match status" value="1"/>
</dbReference>
<evidence type="ECO:0000313" key="6">
    <source>
        <dbReference type="Proteomes" id="UP000230750"/>
    </source>
</evidence>
<comment type="caution">
    <text evidence="5">The sequence shown here is derived from an EMBL/GenBank/DDBJ whole genome shotgun (WGS) entry which is preliminary data.</text>
</comment>
<name>A0A2G8JX74_STIJA</name>
<dbReference type="AlphaFoldDB" id="A0A2G8JX74"/>
<comment type="similarity">
    <text evidence="2">Belongs to the NOP16 family.</text>
</comment>
<organism evidence="5 6">
    <name type="scientific">Stichopus japonicus</name>
    <name type="common">Sea cucumber</name>
    <dbReference type="NCBI Taxonomy" id="307972"/>
    <lineage>
        <taxon>Eukaryota</taxon>
        <taxon>Metazoa</taxon>
        <taxon>Echinodermata</taxon>
        <taxon>Eleutherozoa</taxon>
        <taxon>Echinozoa</taxon>
        <taxon>Holothuroidea</taxon>
        <taxon>Aspidochirotacea</taxon>
        <taxon>Aspidochirotida</taxon>
        <taxon>Stichopodidae</taxon>
        <taxon>Apostichopus</taxon>
    </lineage>
</organism>
<dbReference type="OrthoDB" id="285729at2759"/>
<dbReference type="Proteomes" id="UP000230750">
    <property type="component" value="Unassembled WGS sequence"/>
</dbReference>
<sequence length="169" mass="19873">MGSRKNRSSKRNSYRYSVDRKKLWKKAKKVPKIECTQLKQAWSEKKSIATNFAEMGLSHNANRTLKIRKTQHFIRPEEYEEQLQPKHKKPAATKSYVADQLAEEASLTKERVYTLSNQLQKFCTKMIDKYGEDYAAMAKDPRNYYQRTPKQIKGTIQLFKQVPGLMKHI</sequence>
<dbReference type="InterPro" id="IPR019002">
    <property type="entry name" value="Ribosome_biogenesis_Nop16"/>
</dbReference>
<dbReference type="PANTHER" id="PTHR13243">
    <property type="entry name" value="HSPC111 PROTEIN-RELATED"/>
    <property type="match status" value="1"/>
</dbReference>
<dbReference type="PANTHER" id="PTHR13243:SF1">
    <property type="entry name" value="NUCLEOLAR PROTEIN 16"/>
    <property type="match status" value="1"/>
</dbReference>
<keyword evidence="6" id="KW-1185">Reference proteome</keyword>
<gene>
    <name evidence="5" type="ORF">BSL78_22883</name>
</gene>
<evidence type="ECO:0000256" key="2">
    <source>
        <dbReference type="ARBA" id="ARBA00008479"/>
    </source>
</evidence>
<dbReference type="GO" id="GO:0005730">
    <property type="term" value="C:nucleolus"/>
    <property type="evidence" value="ECO:0007669"/>
    <property type="project" value="UniProtKB-SubCell"/>
</dbReference>
<evidence type="ECO:0000256" key="4">
    <source>
        <dbReference type="ARBA" id="ARBA00023242"/>
    </source>
</evidence>
<evidence type="ECO:0000256" key="1">
    <source>
        <dbReference type="ARBA" id="ARBA00004604"/>
    </source>
</evidence>
<reference evidence="5 6" key="1">
    <citation type="journal article" date="2017" name="PLoS Biol.">
        <title>The sea cucumber genome provides insights into morphological evolution and visceral regeneration.</title>
        <authorList>
            <person name="Zhang X."/>
            <person name="Sun L."/>
            <person name="Yuan J."/>
            <person name="Sun Y."/>
            <person name="Gao Y."/>
            <person name="Zhang L."/>
            <person name="Li S."/>
            <person name="Dai H."/>
            <person name="Hamel J.F."/>
            <person name="Liu C."/>
            <person name="Yu Y."/>
            <person name="Liu S."/>
            <person name="Lin W."/>
            <person name="Guo K."/>
            <person name="Jin S."/>
            <person name="Xu P."/>
            <person name="Storey K.B."/>
            <person name="Huan P."/>
            <person name="Zhang T."/>
            <person name="Zhou Y."/>
            <person name="Zhang J."/>
            <person name="Lin C."/>
            <person name="Li X."/>
            <person name="Xing L."/>
            <person name="Huo D."/>
            <person name="Sun M."/>
            <person name="Wang L."/>
            <person name="Mercier A."/>
            <person name="Li F."/>
            <person name="Yang H."/>
            <person name="Xiang J."/>
        </authorList>
    </citation>
    <scope>NUCLEOTIDE SEQUENCE [LARGE SCALE GENOMIC DNA]</scope>
    <source>
        <strain evidence="5">Shaxun</strain>
        <tissue evidence="5">Muscle</tissue>
    </source>
</reference>
<accession>A0A2G8JX74</accession>
<proteinExistence type="inferred from homology"/>
<dbReference type="GO" id="GO:0042273">
    <property type="term" value="P:ribosomal large subunit biogenesis"/>
    <property type="evidence" value="ECO:0007669"/>
    <property type="project" value="TreeGrafter"/>
</dbReference>
<dbReference type="EMBL" id="MRZV01001141">
    <property type="protein sequence ID" value="PIK40285.1"/>
    <property type="molecule type" value="Genomic_DNA"/>
</dbReference>
<dbReference type="STRING" id="307972.A0A2G8JX74"/>
<keyword evidence="4" id="KW-0539">Nucleus</keyword>
<evidence type="ECO:0000313" key="5">
    <source>
        <dbReference type="EMBL" id="PIK40285.1"/>
    </source>
</evidence>
<comment type="subcellular location">
    <subcellularLocation>
        <location evidence="1">Nucleus</location>
        <location evidence="1">Nucleolus</location>
    </subcellularLocation>
</comment>
<protein>
    <recommendedName>
        <fullName evidence="3">Nucleolar protein 16</fullName>
    </recommendedName>
</protein>